<protein>
    <submittedName>
        <fullName evidence="1">Uncharacterized protein</fullName>
    </submittedName>
</protein>
<dbReference type="AlphaFoldDB" id="A0A0A8Z2N7"/>
<proteinExistence type="predicted"/>
<reference evidence="1" key="1">
    <citation type="submission" date="2014-09" db="EMBL/GenBank/DDBJ databases">
        <authorList>
            <person name="Magalhaes I.L.F."/>
            <person name="Oliveira U."/>
            <person name="Santos F.R."/>
            <person name="Vidigal T.H.D.A."/>
            <person name="Brescovit A.D."/>
            <person name="Santos A.J."/>
        </authorList>
    </citation>
    <scope>NUCLEOTIDE SEQUENCE</scope>
    <source>
        <tissue evidence="1">Shoot tissue taken approximately 20 cm above the soil surface</tissue>
    </source>
</reference>
<sequence length="49" mass="5653">MFTCQNIHLCLPCELLPPVIFVCHFDQMKSLFISLSPPVRTSNISDRME</sequence>
<dbReference type="EMBL" id="GBRH01268808">
    <property type="protein sequence ID" value="JAD29087.1"/>
    <property type="molecule type" value="Transcribed_RNA"/>
</dbReference>
<organism evidence="1">
    <name type="scientific">Arundo donax</name>
    <name type="common">Giant reed</name>
    <name type="synonym">Donax arundinaceus</name>
    <dbReference type="NCBI Taxonomy" id="35708"/>
    <lineage>
        <taxon>Eukaryota</taxon>
        <taxon>Viridiplantae</taxon>
        <taxon>Streptophyta</taxon>
        <taxon>Embryophyta</taxon>
        <taxon>Tracheophyta</taxon>
        <taxon>Spermatophyta</taxon>
        <taxon>Magnoliopsida</taxon>
        <taxon>Liliopsida</taxon>
        <taxon>Poales</taxon>
        <taxon>Poaceae</taxon>
        <taxon>PACMAD clade</taxon>
        <taxon>Arundinoideae</taxon>
        <taxon>Arundineae</taxon>
        <taxon>Arundo</taxon>
    </lineage>
</organism>
<accession>A0A0A8Z2N7</accession>
<reference evidence="1" key="2">
    <citation type="journal article" date="2015" name="Data Brief">
        <title>Shoot transcriptome of the giant reed, Arundo donax.</title>
        <authorList>
            <person name="Barrero R.A."/>
            <person name="Guerrero F.D."/>
            <person name="Moolhuijzen P."/>
            <person name="Goolsby J.A."/>
            <person name="Tidwell J."/>
            <person name="Bellgard S.E."/>
            <person name="Bellgard M.I."/>
        </authorList>
    </citation>
    <scope>NUCLEOTIDE SEQUENCE</scope>
    <source>
        <tissue evidence="1">Shoot tissue taken approximately 20 cm above the soil surface</tissue>
    </source>
</reference>
<evidence type="ECO:0000313" key="1">
    <source>
        <dbReference type="EMBL" id="JAD29087.1"/>
    </source>
</evidence>
<name>A0A0A8Z2N7_ARUDO</name>